<evidence type="ECO:0000259" key="4">
    <source>
        <dbReference type="PROSITE" id="PS50932"/>
    </source>
</evidence>
<dbReference type="GO" id="GO:0000976">
    <property type="term" value="F:transcription cis-regulatory region binding"/>
    <property type="evidence" value="ECO:0007669"/>
    <property type="project" value="TreeGrafter"/>
</dbReference>
<reference evidence="6 7" key="1">
    <citation type="journal article" date="2017" name="Genome Announc.">
        <title>Draft Genome Sequence of a Sporulating and Motile Strain of Lachnotalea glycerini Isolated from Water in Quebec City, Canada.</title>
        <authorList>
            <person name="Maheux A.F."/>
            <person name="Boudreau D.K."/>
            <person name="Berube E."/>
            <person name="Boissinot M."/>
            <person name="Raymond F."/>
            <person name="Brodeur S."/>
            <person name="Corbeil J."/>
            <person name="Isabel S."/>
            <person name="Omar R.F."/>
            <person name="Bergeron M.G."/>
        </authorList>
    </citation>
    <scope>NUCLEOTIDE SEQUENCE [LARGE SCALE GENOMIC DNA]</scope>
    <source>
        <strain evidence="6 7">CCRI-19302</strain>
    </source>
</reference>
<dbReference type="Proteomes" id="UP000216411">
    <property type="component" value="Unassembled WGS sequence"/>
</dbReference>
<dbReference type="SUPFAM" id="SSF47413">
    <property type="entry name" value="lambda repressor-like DNA-binding domains"/>
    <property type="match status" value="1"/>
</dbReference>
<evidence type="ECO:0000313" key="8">
    <source>
        <dbReference type="Proteomes" id="UP000247523"/>
    </source>
</evidence>
<evidence type="ECO:0000313" key="5">
    <source>
        <dbReference type="EMBL" id="PXV86902.1"/>
    </source>
</evidence>
<feature type="domain" description="HTH lacI-type" evidence="4">
    <location>
        <begin position="1"/>
        <end position="56"/>
    </location>
</feature>
<dbReference type="SMART" id="SM00354">
    <property type="entry name" value="HTH_LACI"/>
    <property type="match status" value="1"/>
</dbReference>
<dbReference type="Pfam" id="PF00532">
    <property type="entry name" value="Peripla_BP_1"/>
    <property type="match status" value="1"/>
</dbReference>
<organism evidence="6 7">
    <name type="scientific">Lachnotalea glycerini</name>
    <dbReference type="NCBI Taxonomy" id="1763509"/>
    <lineage>
        <taxon>Bacteria</taxon>
        <taxon>Bacillati</taxon>
        <taxon>Bacillota</taxon>
        <taxon>Clostridia</taxon>
        <taxon>Lachnospirales</taxon>
        <taxon>Lachnospiraceae</taxon>
        <taxon>Lachnotalea</taxon>
    </lineage>
</organism>
<dbReference type="EMBL" id="NOKA02000037">
    <property type="protein sequence ID" value="RDY30444.1"/>
    <property type="molecule type" value="Genomic_DNA"/>
</dbReference>
<dbReference type="AlphaFoldDB" id="A0A255I8F2"/>
<dbReference type="Gene3D" id="1.10.260.40">
    <property type="entry name" value="lambda repressor-like DNA-binding domains"/>
    <property type="match status" value="1"/>
</dbReference>
<dbReference type="PANTHER" id="PTHR30146">
    <property type="entry name" value="LACI-RELATED TRANSCRIPTIONAL REPRESSOR"/>
    <property type="match status" value="1"/>
</dbReference>
<dbReference type="RefSeq" id="WP_094378420.1">
    <property type="nucleotide sequence ID" value="NZ_NOKA02000037.1"/>
</dbReference>
<evidence type="ECO:0000256" key="3">
    <source>
        <dbReference type="ARBA" id="ARBA00023163"/>
    </source>
</evidence>
<proteinExistence type="predicted"/>
<dbReference type="Pfam" id="PF00356">
    <property type="entry name" value="LacI"/>
    <property type="match status" value="1"/>
</dbReference>
<dbReference type="InterPro" id="IPR001761">
    <property type="entry name" value="Peripla_BP/Lac1_sug-bd_dom"/>
</dbReference>
<dbReference type="SUPFAM" id="SSF53822">
    <property type="entry name" value="Periplasmic binding protein-like I"/>
    <property type="match status" value="1"/>
</dbReference>
<dbReference type="CDD" id="cd06267">
    <property type="entry name" value="PBP1_LacI_sugar_binding-like"/>
    <property type="match status" value="1"/>
</dbReference>
<dbReference type="InterPro" id="IPR000843">
    <property type="entry name" value="HTH_LacI"/>
</dbReference>
<dbReference type="PANTHER" id="PTHR30146:SF109">
    <property type="entry name" value="HTH-TYPE TRANSCRIPTIONAL REGULATOR GALS"/>
    <property type="match status" value="1"/>
</dbReference>
<dbReference type="PROSITE" id="PS50932">
    <property type="entry name" value="HTH_LACI_2"/>
    <property type="match status" value="1"/>
</dbReference>
<dbReference type="EMBL" id="QICS01000011">
    <property type="protein sequence ID" value="PXV86902.1"/>
    <property type="molecule type" value="Genomic_DNA"/>
</dbReference>
<comment type="caution">
    <text evidence="6">The sequence shown here is derived from an EMBL/GenBank/DDBJ whole genome shotgun (WGS) entry which is preliminary data.</text>
</comment>
<keyword evidence="7" id="KW-1185">Reference proteome</keyword>
<dbReference type="Gene3D" id="3.40.50.2300">
    <property type="match status" value="2"/>
</dbReference>
<evidence type="ECO:0000256" key="2">
    <source>
        <dbReference type="ARBA" id="ARBA00023125"/>
    </source>
</evidence>
<dbReference type="InterPro" id="IPR028082">
    <property type="entry name" value="Peripla_BP_I"/>
</dbReference>
<evidence type="ECO:0000313" key="7">
    <source>
        <dbReference type="Proteomes" id="UP000216411"/>
    </source>
</evidence>
<name>A0A255I8F2_9FIRM</name>
<dbReference type="OrthoDB" id="9784962at2"/>
<reference evidence="5 8" key="2">
    <citation type="submission" date="2018-05" db="EMBL/GenBank/DDBJ databases">
        <title>Genomic Encyclopedia of Type Strains, Phase IV (KMG-IV): sequencing the most valuable type-strain genomes for metagenomic binning, comparative biology and taxonomic classification.</title>
        <authorList>
            <person name="Goeker M."/>
        </authorList>
    </citation>
    <scope>NUCLEOTIDE SEQUENCE [LARGE SCALE GENOMIC DNA]</scope>
    <source>
        <strain evidence="5 8">DSM 28816</strain>
    </source>
</reference>
<evidence type="ECO:0000256" key="1">
    <source>
        <dbReference type="ARBA" id="ARBA00023015"/>
    </source>
</evidence>
<keyword evidence="2" id="KW-0238">DNA-binding</keyword>
<accession>A0A255I8F2</accession>
<dbReference type="Proteomes" id="UP000247523">
    <property type="component" value="Unassembled WGS sequence"/>
</dbReference>
<protein>
    <submittedName>
        <fullName evidence="6">LacI family transcriptional regulator</fullName>
    </submittedName>
</protein>
<dbReference type="InterPro" id="IPR010982">
    <property type="entry name" value="Lambda_DNA-bd_dom_sf"/>
</dbReference>
<evidence type="ECO:0000313" key="6">
    <source>
        <dbReference type="EMBL" id="RDY30444.1"/>
    </source>
</evidence>
<sequence>MNINDIAKLAGVSKSTVSRVINNKQEGMSEETRNKISKIIEEVGYIPNSMARSITVSETKIIGVIIPDVENPFFSQIVRGIEDYAVKKGYTVFLCNSDFNRKKEQNYLYSLLEKRVDGIILNTSGELDSVRLRELLYKSKLPIIVMDRKTNDFMNYPGVFINNEQAAYEGVSYLINKGNKNIVYLGGEKSVYTVQERYKGYLRAMGNAGLGIGKNSISYGKLSIESGYERTCKLLEEKADIDAIFASADVIAIGALKAAREYQIQIPDQIEIMGFDNINLCDIVTPTLSTVGQPIYKIGEKSAKMLIDSIHNKDKVFEDVYLQTKLIIRQSTR</sequence>
<dbReference type="CDD" id="cd01392">
    <property type="entry name" value="HTH_LacI"/>
    <property type="match status" value="1"/>
</dbReference>
<dbReference type="PROSITE" id="PS00356">
    <property type="entry name" value="HTH_LACI_1"/>
    <property type="match status" value="1"/>
</dbReference>
<keyword evidence="3" id="KW-0804">Transcription</keyword>
<dbReference type="PRINTS" id="PR00036">
    <property type="entry name" value="HTHLACI"/>
</dbReference>
<reference evidence="6" key="3">
    <citation type="submission" date="2018-07" db="EMBL/GenBank/DDBJ databases">
        <authorList>
            <person name="Quirk P.G."/>
            <person name="Krulwich T.A."/>
        </authorList>
    </citation>
    <scope>NUCLEOTIDE SEQUENCE</scope>
    <source>
        <strain evidence="6">CCRI-19302</strain>
    </source>
</reference>
<keyword evidence="1" id="KW-0805">Transcription regulation</keyword>
<dbReference type="GO" id="GO:0003700">
    <property type="term" value="F:DNA-binding transcription factor activity"/>
    <property type="evidence" value="ECO:0007669"/>
    <property type="project" value="TreeGrafter"/>
</dbReference>
<gene>
    <name evidence="5" type="ORF">C8E03_111102</name>
    <name evidence="6" type="ORF">CG710_014700</name>
</gene>